<gene>
    <name evidence="3" type="ORF">TCE0_042f15218</name>
</gene>
<keyword evidence="4" id="KW-1185">Reference proteome</keyword>
<comment type="caution">
    <text evidence="3">The sequence shown here is derived from an EMBL/GenBank/DDBJ whole genome shotgun (WGS) entry which is preliminary data.</text>
</comment>
<reference evidence="4" key="1">
    <citation type="journal article" date="2015" name="Genome Announc.">
        <title>Draft genome sequence of Talaromyces cellulolyticus strain Y-94, a source of lignocellulosic biomass-degrading enzymes.</title>
        <authorList>
            <person name="Fujii T."/>
            <person name="Koike H."/>
            <person name="Sawayama S."/>
            <person name="Yano S."/>
            <person name="Inoue H."/>
        </authorList>
    </citation>
    <scope>NUCLEOTIDE SEQUENCE [LARGE SCALE GENOMIC DNA]</scope>
    <source>
        <strain evidence="4">Y-94</strain>
    </source>
</reference>
<dbReference type="EMBL" id="DF933838">
    <property type="protein sequence ID" value="GAM41807.1"/>
    <property type="molecule type" value="Genomic_DNA"/>
</dbReference>
<dbReference type="InterPro" id="IPR029063">
    <property type="entry name" value="SAM-dependent_MTases_sf"/>
</dbReference>
<proteinExistence type="predicted"/>
<dbReference type="Proteomes" id="UP000053095">
    <property type="component" value="Unassembled WGS sequence"/>
</dbReference>
<dbReference type="PANTHER" id="PTHR43591">
    <property type="entry name" value="METHYLTRANSFERASE"/>
    <property type="match status" value="1"/>
</dbReference>
<feature type="region of interest" description="Disordered" evidence="1">
    <location>
        <begin position="31"/>
        <end position="91"/>
    </location>
</feature>
<sequence>MNGPSWAGSSAYVHPSLLQSHLEAYASWRHDSLDTSSSSTNSRPLSAPNTNSSSLSTPSQNTNNNSGAGGPGAGASTSSLSSSVPAPPDYIAKPFTRINDRTYFRDPENPYPLPCDLPEIHRQSLRTMTLIRVFGTPFCAPQLKDKRPKKVLELACGSGLWSHACHDCFLEQHDVGGPELPKDTSKDNKSTTSFTGLDIVHIAPDLRRKGVNWQFVRHDLRKPTLPFPSEHFDFVFIKDAGLCQSATAQQIDLLGEPLRVLKRGGILEVWDSDHVFRALLPNPTPPPNLSKKDQKHANTTATYTISSATPFAAAQNKYLLDYNSWIEKAFEKRKLTPMPCATIGLSFTTEADAFQSSGSRRVAIPLGAEVRWEQTSGRGKLNADQLALRQTALTTTIQMIEGMEPMLMEASGKSRDEWDRWWAAMTTDLLQKNGLANGECLEVGAWWGQKR</sequence>
<organism evidence="3 4">
    <name type="scientific">Talaromyces pinophilus</name>
    <name type="common">Penicillium pinophilum</name>
    <dbReference type="NCBI Taxonomy" id="128442"/>
    <lineage>
        <taxon>Eukaryota</taxon>
        <taxon>Fungi</taxon>
        <taxon>Dikarya</taxon>
        <taxon>Ascomycota</taxon>
        <taxon>Pezizomycotina</taxon>
        <taxon>Eurotiomycetes</taxon>
        <taxon>Eurotiomycetidae</taxon>
        <taxon>Eurotiales</taxon>
        <taxon>Trichocomaceae</taxon>
        <taxon>Talaromyces</taxon>
        <taxon>Talaromyces sect. Talaromyces</taxon>
    </lineage>
</organism>
<evidence type="ECO:0000256" key="1">
    <source>
        <dbReference type="SAM" id="MobiDB-lite"/>
    </source>
</evidence>
<protein>
    <recommendedName>
        <fullName evidence="2">Methyltransferase type 11 domain-containing protein</fullName>
    </recommendedName>
</protein>
<dbReference type="PANTHER" id="PTHR43591:SF100">
    <property type="entry name" value="SAM BINDING MOTIF CONTAINING PROTEIN (AFU_ORTHOLOGUE AFUA_4G12760)"/>
    <property type="match status" value="1"/>
</dbReference>
<dbReference type="Gene3D" id="3.40.50.150">
    <property type="entry name" value="Vaccinia Virus protein VP39"/>
    <property type="match status" value="1"/>
</dbReference>
<feature type="domain" description="Methyltransferase type 11" evidence="2">
    <location>
        <begin position="194"/>
        <end position="267"/>
    </location>
</feature>
<name>A0A6V8HJ63_TALPI</name>
<feature type="compositionally biased region" description="Low complexity" evidence="1">
    <location>
        <begin position="74"/>
        <end position="84"/>
    </location>
</feature>
<dbReference type="InterPro" id="IPR013216">
    <property type="entry name" value="Methyltransf_11"/>
</dbReference>
<feature type="compositionally biased region" description="Low complexity" evidence="1">
    <location>
        <begin position="34"/>
        <end position="66"/>
    </location>
</feature>
<dbReference type="GO" id="GO:0008757">
    <property type="term" value="F:S-adenosylmethionine-dependent methyltransferase activity"/>
    <property type="evidence" value="ECO:0007669"/>
    <property type="project" value="InterPro"/>
</dbReference>
<accession>A0A6V8HJ63</accession>
<evidence type="ECO:0000259" key="2">
    <source>
        <dbReference type="Pfam" id="PF08241"/>
    </source>
</evidence>
<dbReference type="CDD" id="cd02440">
    <property type="entry name" value="AdoMet_MTases"/>
    <property type="match status" value="1"/>
</dbReference>
<dbReference type="Pfam" id="PF08241">
    <property type="entry name" value="Methyltransf_11"/>
    <property type="match status" value="1"/>
</dbReference>
<dbReference type="SUPFAM" id="SSF53335">
    <property type="entry name" value="S-adenosyl-L-methionine-dependent methyltransferases"/>
    <property type="match status" value="1"/>
</dbReference>
<dbReference type="AlphaFoldDB" id="A0A6V8HJ63"/>
<evidence type="ECO:0000313" key="4">
    <source>
        <dbReference type="Proteomes" id="UP000053095"/>
    </source>
</evidence>
<evidence type="ECO:0000313" key="3">
    <source>
        <dbReference type="EMBL" id="GAM41807.1"/>
    </source>
</evidence>